<dbReference type="EMBL" id="FVGW01000016">
    <property type="protein sequence ID" value="SKM83420.1"/>
    <property type="molecule type" value="Genomic_DNA"/>
</dbReference>
<dbReference type="AlphaFoldDB" id="A0A1T8TSA4"/>
<dbReference type="Proteomes" id="UP000190074">
    <property type="component" value="Unassembled WGS sequence"/>
</dbReference>
<accession>A0A1T8TSA4</accession>
<protein>
    <submittedName>
        <fullName evidence="1">Uncharacterized protein</fullName>
    </submittedName>
</protein>
<sequence length="114" mass="12404">MIAVSALAALTRDVNLFAAIRAALAEHVESAAPLAGSVVEIRLTFHRPPSLDLPIVDSSPAAIALKHLGSLGSQFDRCPPARVFGFFVRRKYLQFLEAGDGRVFTGLFRHVLHR</sequence>
<reference evidence="1 2" key="1">
    <citation type="submission" date="2016-11" db="EMBL/GenBank/DDBJ databases">
        <authorList>
            <consortium name="Pathogen Informatics"/>
        </authorList>
    </citation>
    <scope>NUCLEOTIDE SEQUENCE [LARGE SCALE GENOMIC DNA]</scope>
    <source>
        <strain evidence="1 2">911</strain>
    </source>
</reference>
<name>A0A1T8TSA4_9MYCO</name>
<organism evidence="1 2">
    <name type="scientific">Mycobacteroides abscessus subsp. massiliense</name>
    <dbReference type="NCBI Taxonomy" id="1962118"/>
    <lineage>
        <taxon>Bacteria</taxon>
        <taxon>Bacillati</taxon>
        <taxon>Actinomycetota</taxon>
        <taxon>Actinomycetes</taxon>
        <taxon>Mycobacteriales</taxon>
        <taxon>Mycobacteriaceae</taxon>
        <taxon>Mycobacteroides</taxon>
        <taxon>Mycobacteroides abscessus</taxon>
    </lineage>
</organism>
<evidence type="ECO:0000313" key="1">
    <source>
        <dbReference type="EMBL" id="SKM83420.1"/>
    </source>
</evidence>
<proteinExistence type="predicted"/>
<gene>
    <name evidence="1" type="ORF">SAMEA2259716_05234</name>
</gene>
<evidence type="ECO:0000313" key="2">
    <source>
        <dbReference type="Proteomes" id="UP000190074"/>
    </source>
</evidence>